<proteinExistence type="predicted"/>
<dbReference type="Proteomes" id="UP000032352">
    <property type="component" value="Chromosome"/>
</dbReference>
<dbReference type="KEGG" id="tvd:SG34_025665"/>
<evidence type="ECO:0000313" key="1">
    <source>
        <dbReference type="EMBL" id="WDE04678.1"/>
    </source>
</evidence>
<organism evidence="1 2">
    <name type="scientific">Thalassomonas viridans</name>
    <dbReference type="NCBI Taxonomy" id="137584"/>
    <lineage>
        <taxon>Bacteria</taxon>
        <taxon>Pseudomonadati</taxon>
        <taxon>Pseudomonadota</taxon>
        <taxon>Gammaproteobacteria</taxon>
        <taxon>Alteromonadales</taxon>
        <taxon>Colwelliaceae</taxon>
        <taxon>Thalassomonas</taxon>
    </lineage>
</organism>
<reference evidence="1 2" key="1">
    <citation type="journal article" date="2015" name="Genome Announc.">
        <title>Draft Genome Sequences of Marine Isolates of Thalassomonas viridans and Thalassomonas actiniarum.</title>
        <authorList>
            <person name="Olonade I."/>
            <person name="van Zyl L.J."/>
            <person name="Trindade M."/>
        </authorList>
    </citation>
    <scope>NUCLEOTIDE SEQUENCE [LARGE SCALE GENOMIC DNA]</scope>
    <source>
        <strain evidence="1 2">XOM25</strain>
    </source>
</reference>
<evidence type="ECO:0000313" key="2">
    <source>
        <dbReference type="Proteomes" id="UP000032352"/>
    </source>
</evidence>
<dbReference type="RefSeq" id="WP_044838315.1">
    <property type="nucleotide sequence ID" value="NZ_CP059733.1"/>
</dbReference>
<dbReference type="EMBL" id="CP059733">
    <property type="protein sequence ID" value="WDE04678.1"/>
    <property type="molecule type" value="Genomic_DNA"/>
</dbReference>
<accession>A0AAF0C8F0</accession>
<protein>
    <submittedName>
        <fullName evidence="1">Uncharacterized protein</fullName>
    </submittedName>
</protein>
<dbReference type="AlphaFoldDB" id="A0AAF0C8F0"/>
<reference evidence="1 2" key="2">
    <citation type="journal article" date="2022" name="Mar. Drugs">
        <title>Bioassay-Guided Fractionation Leads to the Detection of Cholic Acid Generated by the Rare Thalassomonas sp.</title>
        <authorList>
            <person name="Pheiffer F."/>
            <person name="Schneider Y.K."/>
            <person name="Hansen E.H."/>
            <person name="Andersen J.H."/>
            <person name="Isaksson J."/>
            <person name="Busche T."/>
            <person name="R C."/>
            <person name="Kalinowski J."/>
            <person name="Zyl L.V."/>
            <person name="Trindade M."/>
        </authorList>
    </citation>
    <scope>NUCLEOTIDE SEQUENCE [LARGE SCALE GENOMIC DNA]</scope>
    <source>
        <strain evidence="1 2">XOM25</strain>
    </source>
</reference>
<gene>
    <name evidence="1" type="ORF">SG34_025665</name>
</gene>
<keyword evidence="2" id="KW-1185">Reference proteome</keyword>
<name>A0AAF0C8F0_9GAMM</name>
<sequence length="169" mass="18755">MNFTYAHISENTVVGLYEYTNAVDADDLILLNGDIQVAIGDSYFEGVFSSHSQVKAVENITKPLIPAVIEDVTGTVAGFSDVKNQYTVFEGEQFIASGTLAIIDQKFLVPFKRIDTGRTQLMLAEVKDGKLTLTMNFKTGGMWVVNNELINAELDEPKFSIEEYRFAVI</sequence>